<feature type="chain" id="PRO_5035177999" evidence="1">
    <location>
        <begin position="20"/>
        <end position="73"/>
    </location>
</feature>
<accession>A0A8J8P6I4</accession>
<evidence type="ECO:0000313" key="2">
    <source>
        <dbReference type="EMBL" id="TNV87972.1"/>
    </source>
</evidence>
<keyword evidence="3" id="KW-1185">Reference proteome</keyword>
<feature type="signal peptide" evidence="1">
    <location>
        <begin position="1"/>
        <end position="19"/>
    </location>
</feature>
<dbReference type="EMBL" id="RRYP01000117">
    <property type="protein sequence ID" value="TNV87972.1"/>
    <property type="molecule type" value="Genomic_DNA"/>
</dbReference>
<gene>
    <name evidence="2" type="ORF">FGO68_gene7889</name>
</gene>
<name>A0A8J8P6I4_HALGN</name>
<protein>
    <submittedName>
        <fullName evidence="2">Uncharacterized protein</fullName>
    </submittedName>
</protein>
<proteinExistence type="predicted"/>
<comment type="caution">
    <text evidence="2">The sequence shown here is derived from an EMBL/GenBank/DDBJ whole genome shotgun (WGS) entry which is preliminary data.</text>
</comment>
<evidence type="ECO:0000313" key="3">
    <source>
        <dbReference type="Proteomes" id="UP000785679"/>
    </source>
</evidence>
<keyword evidence="1" id="KW-0732">Signal</keyword>
<evidence type="ECO:0000256" key="1">
    <source>
        <dbReference type="SAM" id="SignalP"/>
    </source>
</evidence>
<reference evidence="2" key="1">
    <citation type="submission" date="2019-06" db="EMBL/GenBank/DDBJ databases">
        <authorList>
            <person name="Zheng W."/>
        </authorList>
    </citation>
    <scope>NUCLEOTIDE SEQUENCE</scope>
    <source>
        <strain evidence="2">QDHG01</strain>
    </source>
</reference>
<dbReference type="AlphaFoldDB" id="A0A8J8P6I4"/>
<dbReference type="Proteomes" id="UP000785679">
    <property type="component" value="Unassembled WGS sequence"/>
</dbReference>
<sequence>MPQSLFLLIALATSYLVQSSLISFSMSMISFIKFSSDSWPGFTVQRYRDYVEMQIMSSINRIGKNFAYNTDWV</sequence>
<organism evidence="2 3">
    <name type="scientific">Halteria grandinella</name>
    <dbReference type="NCBI Taxonomy" id="5974"/>
    <lineage>
        <taxon>Eukaryota</taxon>
        <taxon>Sar</taxon>
        <taxon>Alveolata</taxon>
        <taxon>Ciliophora</taxon>
        <taxon>Intramacronucleata</taxon>
        <taxon>Spirotrichea</taxon>
        <taxon>Stichotrichia</taxon>
        <taxon>Sporadotrichida</taxon>
        <taxon>Halteriidae</taxon>
        <taxon>Halteria</taxon>
    </lineage>
</organism>